<name>A0A1J8RCJ2_9AGAM</name>
<feature type="region of interest" description="Disordered" evidence="1">
    <location>
        <begin position="13"/>
        <end position="43"/>
    </location>
</feature>
<evidence type="ECO:0000256" key="1">
    <source>
        <dbReference type="SAM" id="MobiDB-lite"/>
    </source>
</evidence>
<feature type="compositionally biased region" description="Basic and acidic residues" evidence="1">
    <location>
        <begin position="63"/>
        <end position="84"/>
    </location>
</feature>
<dbReference type="Proteomes" id="UP000183567">
    <property type="component" value="Unassembled WGS sequence"/>
</dbReference>
<reference evidence="2 3" key="1">
    <citation type="submission" date="2016-03" db="EMBL/GenBank/DDBJ databases">
        <title>Comparative genomics of the ectomycorrhizal sister species Rhizopogon vinicolor and Rhizopogon vesiculosus (Basidiomycota: Boletales) reveals a divergence of the mating type B locus.</title>
        <authorList>
            <person name="Mujic A.B."/>
            <person name="Kuo A."/>
            <person name="Tritt A."/>
            <person name="Lipzen A."/>
            <person name="Chen C."/>
            <person name="Johnson J."/>
            <person name="Sharma A."/>
            <person name="Barry K."/>
            <person name="Grigoriev I.V."/>
            <person name="Spatafora J.W."/>
        </authorList>
    </citation>
    <scope>NUCLEOTIDE SEQUENCE [LARGE SCALE GENOMIC DNA]</scope>
    <source>
        <strain evidence="2 3">AM-OR11-056</strain>
    </source>
</reference>
<comment type="caution">
    <text evidence="2">The sequence shown here is derived from an EMBL/GenBank/DDBJ whole genome shotgun (WGS) entry which is preliminary data.</text>
</comment>
<dbReference type="EMBL" id="LVVM01000080">
    <property type="protein sequence ID" value="OJA21620.1"/>
    <property type="molecule type" value="Genomic_DNA"/>
</dbReference>
<evidence type="ECO:0000313" key="3">
    <source>
        <dbReference type="Proteomes" id="UP000183567"/>
    </source>
</evidence>
<dbReference type="AlphaFoldDB" id="A0A1J8RCJ2"/>
<feature type="compositionally biased region" description="Basic and acidic residues" evidence="1">
    <location>
        <begin position="378"/>
        <end position="393"/>
    </location>
</feature>
<gene>
    <name evidence="2" type="ORF">AZE42_01662</name>
</gene>
<feature type="compositionally biased region" description="Basic and acidic residues" evidence="1">
    <location>
        <begin position="114"/>
        <end position="137"/>
    </location>
</feature>
<dbReference type="OrthoDB" id="2677428at2759"/>
<accession>A0A1J8RCJ2</accession>
<evidence type="ECO:0000313" key="2">
    <source>
        <dbReference type="EMBL" id="OJA21620.1"/>
    </source>
</evidence>
<keyword evidence="3" id="KW-1185">Reference proteome</keyword>
<proteinExistence type="predicted"/>
<feature type="region of interest" description="Disordered" evidence="1">
    <location>
        <begin position="60"/>
        <end position="137"/>
    </location>
</feature>
<organism evidence="2 3">
    <name type="scientific">Rhizopogon vesiculosus</name>
    <dbReference type="NCBI Taxonomy" id="180088"/>
    <lineage>
        <taxon>Eukaryota</taxon>
        <taxon>Fungi</taxon>
        <taxon>Dikarya</taxon>
        <taxon>Basidiomycota</taxon>
        <taxon>Agaricomycotina</taxon>
        <taxon>Agaricomycetes</taxon>
        <taxon>Agaricomycetidae</taxon>
        <taxon>Boletales</taxon>
        <taxon>Suillineae</taxon>
        <taxon>Rhizopogonaceae</taxon>
        <taxon>Rhizopogon</taxon>
    </lineage>
</organism>
<evidence type="ECO:0008006" key="4">
    <source>
        <dbReference type="Google" id="ProtNLM"/>
    </source>
</evidence>
<feature type="region of interest" description="Disordered" evidence="1">
    <location>
        <begin position="151"/>
        <end position="229"/>
    </location>
</feature>
<protein>
    <recommendedName>
        <fullName evidence="4">C3H1-type domain-containing protein</fullName>
    </recommendedName>
</protein>
<dbReference type="STRING" id="180088.A0A1J8RCJ2"/>
<feature type="compositionally biased region" description="Basic and acidic residues" evidence="1">
    <location>
        <begin position="151"/>
        <end position="172"/>
    </location>
</feature>
<feature type="compositionally biased region" description="Basic and acidic residues" evidence="1">
    <location>
        <begin position="195"/>
        <end position="211"/>
    </location>
</feature>
<feature type="region of interest" description="Disordered" evidence="1">
    <location>
        <begin position="370"/>
        <end position="410"/>
    </location>
</feature>
<sequence length="498" mass="55792">MSFLNHHVTPCFPVPSSPSTDAFDASRWGRSPRSQYFDESGKGVKPFCNQGSRCRFIHPSDLQWDKGRNNPEKFYNDTKSDKSKAKSKFKAKASSTSPVPRGPRSSPLVPQYDLFKRNQGELDRERGRDPEIKPIQRDRRDRDFDYWERSVRERDRSRDVRRSRERHDENRRPYPSKRSKKVEGQATRSSIVDSGDNRESGSRHGKDRRDALQTMSGNSSSQSSADKRRQIEVVGEFSSRLANQLVQDSCQLDKEEERLKAFTELSSELSKAAPSTAMAVTPALAAVITSHAKCKERVTACVKELDSLWENLFSTFVTNIVKTTNINLEHAVASLHKERDAALQSHSRSCGPLLLKRKAHDRLWDELDGTMGSDVDGDGDKDATGAADDEHGSDALPESPDLKRRRVESSVATTVKEESVDLKDLLETVKSSLAMHSRALELLAKEKQLDASPESDYSMVLITSGGQDSSPERTTAMDVEASPLTRALSPKETFQSFA</sequence>